<name>A0AAV6TKS9_9ARAC</name>
<reference evidence="5 6" key="1">
    <citation type="journal article" date="2022" name="Nat. Ecol. Evol.">
        <title>A masculinizing supergene underlies an exaggerated male reproductive morph in a spider.</title>
        <authorList>
            <person name="Hendrickx F."/>
            <person name="De Corte Z."/>
            <person name="Sonet G."/>
            <person name="Van Belleghem S.M."/>
            <person name="Kostlbacher S."/>
            <person name="Vangestel C."/>
        </authorList>
    </citation>
    <scope>NUCLEOTIDE SEQUENCE [LARGE SCALE GENOMIC DNA]</scope>
    <source>
        <strain evidence="5">W744_W776</strain>
    </source>
</reference>
<dbReference type="PANTHER" id="PTHR10117:SF54">
    <property type="entry name" value="TRANSIENT RECEPTOR POTENTIAL-GAMMA PROTEIN"/>
    <property type="match status" value="1"/>
</dbReference>
<feature type="transmembrane region" description="Helical" evidence="4">
    <location>
        <begin position="143"/>
        <end position="166"/>
    </location>
</feature>
<gene>
    <name evidence="5" type="ORF">JTE90_006724</name>
</gene>
<dbReference type="GO" id="GO:0034703">
    <property type="term" value="C:cation channel complex"/>
    <property type="evidence" value="ECO:0007669"/>
    <property type="project" value="TreeGrafter"/>
</dbReference>
<keyword evidence="6" id="KW-1185">Reference proteome</keyword>
<organism evidence="5 6">
    <name type="scientific">Oedothorax gibbosus</name>
    <dbReference type="NCBI Taxonomy" id="931172"/>
    <lineage>
        <taxon>Eukaryota</taxon>
        <taxon>Metazoa</taxon>
        <taxon>Ecdysozoa</taxon>
        <taxon>Arthropoda</taxon>
        <taxon>Chelicerata</taxon>
        <taxon>Arachnida</taxon>
        <taxon>Araneae</taxon>
        <taxon>Araneomorphae</taxon>
        <taxon>Entelegynae</taxon>
        <taxon>Araneoidea</taxon>
        <taxon>Linyphiidae</taxon>
        <taxon>Erigoninae</taxon>
        <taxon>Oedothorax</taxon>
    </lineage>
</organism>
<comment type="caution">
    <text evidence="5">The sequence shown here is derived from an EMBL/GenBank/DDBJ whole genome shotgun (WGS) entry which is preliminary data.</text>
</comment>
<keyword evidence="4" id="KW-0472">Membrane</keyword>
<sequence>MFLHLPCGFDEGGPKIQFPRVQLALDYKQREFVAHSLLQQVLTAHWLEEFRSWPRLSLASKMLHCFVRFLMLPFLSLASFSDAMCWRIDSTSGKSCNVSSVDDAALVHEALFSVVLAKLAYFCQQSSRLGPFQVSMSRIVLQIAYFLAFCLLVITTFSIALTRMYAYYDGMKRKDKDGNTTTQLSTFSTFCN</sequence>
<evidence type="ECO:0000256" key="3">
    <source>
        <dbReference type="ARBA" id="ARBA00023303"/>
    </source>
</evidence>
<keyword evidence="4" id="KW-0812">Transmembrane</keyword>
<evidence type="ECO:0000256" key="4">
    <source>
        <dbReference type="SAM" id="Phobius"/>
    </source>
</evidence>
<keyword evidence="3" id="KW-0407">Ion channel</keyword>
<keyword evidence="2" id="KW-0406">Ion transport</keyword>
<dbReference type="GO" id="GO:0005886">
    <property type="term" value="C:plasma membrane"/>
    <property type="evidence" value="ECO:0007669"/>
    <property type="project" value="TreeGrafter"/>
</dbReference>
<keyword evidence="1" id="KW-0813">Transport</keyword>
<evidence type="ECO:0000313" key="6">
    <source>
        <dbReference type="Proteomes" id="UP000827092"/>
    </source>
</evidence>
<protein>
    <submittedName>
        <fullName evidence="5">Uncharacterized protein</fullName>
    </submittedName>
</protein>
<dbReference type="InterPro" id="IPR002153">
    <property type="entry name" value="TRPC_channel"/>
</dbReference>
<dbReference type="GO" id="GO:0015279">
    <property type="term" value="F:store-operated calcium channel activity"/>
    <property type="evidence" value="ECO:0007669"/>
    <property type="project" value="TreeGrafter"/>
</dbReference>
<keyword evidence="4" id="KW-1133">Transmembrane helix</keyword>
<dbReference type="EMBL" id="JAFNEN010002946">
    <property type="protein sequence ID" value="KAG8172233.1"/>
    <property type="molecule type" value="Genomic_DNA"/>
</dbReference>
<dbReference type="PANTHER" id="PTHR10117">
    <property type="entry name" value="TRANSIENT RECEPTOR POTENTIAL CHANNEL"/>
    <property type="match status" value="1"/>
</dbReference>
<accession>A0AAV6TKS9</accession>
<proteinExistence type="predicted"/>
<dbReference type="AlphaFoldDB" id="A0AAV6TKS9"/>
<evidence type="ECO:0000313" key="5">
    <source>
        <dbReference type="EMBL" id="KAG8172233.1"/>
    </source>
</evidence>
<dbReference type="Proteomes" id="UP000827092">
    <property type="component" value="Unassembled WGS sequence"/>
</dbReference>
<dbReference type="GO" id="GO:0070679">
    <property type="term" value="F:inositol 1,4,5 trisphosphate binding"/>
    <property type="evidence" value="ECO:0007669"/>
    <property type="project" value="TreeGrafter"/>
</dbReference>
<evidence type="ECO:0000256" key="2">
    <source>
        <dbReference type="ARBA" id="ARBA00023065"/>
    </source>
</evidence>
<dbReference type="GO" id="GO:0051480">
    <property type="term" value="P:regulation of cytosolic calcium ion concentration"/>
    <property type="evidence" value="ECO:0007669"/>
    <property type="project" value="TreeGrafter"/>
</dbReference>
<evidence type="ECO:0000256" key="1">
    <source>
        <dbReference type="ARBA" id="ARBA00022448"/>
    </source>
</evidence>